<keyword evidence="2" id="KW-0347">Helicase</keyword>
<dbReference type="Gene3D" id="3.40.50.300">
    <property type="entry name" value="P-loop containing nucleotide triphosphate hydrolases"/>
    <property type="match status" value="2"/>
</dbReference>
<accession>A0A421B393</accession>
<dbReference type="OrthoDB" id="9758751at2"/>
<dbReference type="GO" id="GO:0004386">
    <property type="term" value="F:helicase activity"/>
    <property type="evidence" value="ECO:0007669"/>
    <property type="project" value="UniProtKB-KW"/>
</dbReference>
<organism evidence="2 3">
    <name type="scientific">Actinokineospora cianjurensis</name>
    <dbReference type="NCBI Taxonomy" id="585224"/>
    <lineage>
        <taxon>Bacteria</taxon>
        <taxon>Bacillati</taxon>
        <taxon>Actinomycetota</taxon>
        <taxon>Actinomycetes</taxon>
        <taxon>Pseudonocardiales</taxon>
        <taxon>Pseudonocardiaceae</taxon>
        <taxon>Actinokineospora</taxon>
    </lineage>
</organism>
<dbReference type="RefSeq" id="WP_121391812.1">
    <property type="nucleotide sequence ID" value="NZ_RCDD01000002.1"/>
</dbReference>
<proteinExistence type="predicted"/>
<dbReference type="PANTHER" id="PTHR30121">
    <property type="entry name" value="UNCHARACTERIZED PROTEIN YJGR-RELATED"/>
    <property type="match status" value="1"/>
</dbReference>
<protein>
    <submittedName>
        <fullName evidence="2">DNA helicase HerA-like ATPase</fullName>
    </submittedName>
</protein>
<dbReference type="Pfam" id="PF01935">
    <property type="entry name" value="DUF87"/>
    <property type="match status" value="1"/>
</dbReference>
<keyword evidence="2" id="KW-0378">Hydrolase</keyword>
<dbReference type="SUPFAM" id="SSF52540">
    <property type="entry name" value="P-loop containing nucleoside triphosphate hydrolases"/>
    <property type="match status" value="1"/>
</dbReference>
<keyword evidence="2" id="KW-0547">Nucleotide-binding</keyword>
<dbReference type="EMBL" id="RCDD01000002">
    <property type="protein sequence ID" value="RLK58896.1"/>
    <property type="molecule type" value="Genomic_DNA"/>
</dbReference>
<evidence type="ECO:0000313" key="3">
    <source>
        <dbReference type="Proteomes" id="UP000282454"/>
    </source>
</evidence>
<dbReference type="Proteomes" id="UP000282454">
    <property type="component" value="Unassembled WGS sequence"/>
</dbReference>
<gene>
    <name evidence="2" type="ORF">CLV68_3376</name>
</gene>
<evidence type="ECO:0000313" key="2">
    <source>
        <dbReference type="EMBL" id="RLK58896.1"/>
    </source>
</evidence>
<dbReference type="AlphaFoldDB" id="A0A421B393"/>
<dbReference type="InterPro" id="IPR002789">
    <property type="entry name" value="HerA_central"/>
</dbReference>
<evidence type="ECO:0000259" key="1">
    <source>
        <dbReference type="Pfam" id="PF01935"/>
    </source>
</evidence>
<keyword evidence="3" id="KW-1185">Reference proteome</keyword>
<dbReference type="InterPro" id="IPR051162">
    <property type="entry name" value="T4SS_component"/>
</dbReference>
<comment type="caution">
    <text evidence="2">The sequence shown here is derived from an EMBL/GenBank/DDBJ whole genome shotgun (WGS) entry which is preliminary data.</text>
</comment>
<keyword evidence="2" id="KW-0067">ATP-binding</keyword>
<name>A0A421B393_9PSEU</name>
<dbReference type="PANTHER" id="PTHR30121:SF6">
    <property type="entry name" value="SLR6007 PROTEIN"/>
    <property type="match status" value="1"/>
</dbReference>
<sequence length="934" mass="100968">MTGWLGAVGALCRVEEVYRVPDKAAGGRAHPRYPAVVAAYHQRLVSGEPLLVGWYRQRAGARVTVAVSTTTAGDDHPSALVFPPGTRGSPIGADSLRDDLESMPWWVPVAGVVDALVPALHPDHSAHPLPGLEQSLLAAWHGPFAWLLLAEAVSREDMDREAAWLADQESTARDYASNPEDLVSAERLARRYREVSAGNSTGLWRVRLLAGGVDESSATAVAGLLVAGQDFRGTPYALIPTKPVHGLDAATQHEPFLADPRLVTSLAQVPAAEIPGVRLVERSTFDVTPEHVADAETVLIGQVIDHDGLPAGPVHVGFDTLNRHTFVSGATGSGKSQTVRAILEQLARAPRPVPWLVIEPAKAEYAGMAGRLRDLDRPVLAIRPGDPSAVPGCLNPLEPEPGFPLQTHIDLVRALFLAAFDAFEPFPQVLSHALDRAYRELGWDLALGEPGTAGVTPRYPTLSELRDIALDVVENIGYGREITDNVRGFIDVRLGSLTLGTPGRFFHGGHALDVGGLLSRNTVLELEDVGSDQDQAFLIGAVLIRINEHLRQRHTASPSGEHLRHVTVIEEAHRLLKKVEPGSPAAHAVELFATLLAEVRAYGEGIVVAEQIPSKVTPDVVKNSALKIVHRLPAADDRALVGATMNLTDEQSRYVVALPPGQAALFAGGMDHPILTRIPLGNARESADGVDRTPAISAPRSPACPTRCAAEPCARRRIREAERFAETTPRLVLWIELTTIALVTGVTCPRPDRAWLSRLTAGADRHVLDCAIAGVIQDSVHTRYPALVAHYQPEDLARHLRSLCDSVLAGRTVDSGPDVRWQAGQYRWSDVFVALAESEDSPDPHPDTQRWRTRGLRLPDAPCREQLDALLGLPELLLATPIVHRGRVNPTYFERAATAISPGGEPADRLARAADFLNLDWNFADLLYARGENP</sequence>
<reference evidence="2 3" key="1">
    <citation type="submission" date="2018-10" db="EMBL/GenBank/DDBJ databases">
        <title>Genomic Encyclopedia of Archaeal and Bacterial Type Strains, Phase II (KMG-II): from individual species to whole genera.</title>
        <authorList>
            <person name="Goeker M."/>
        </authorList>
    </citation>
    <scope>NUCLEOTIDE SEQUENCE [LARGE SCALE GENOMIC DNA]</scope>
    <source>
        <strain evidence="2 3">DSM 45657</strain>
    </source>
</reference>
<feature type="domain" description="Helicase HerA central" evidence="1">
    <location>
        <begin position="300"/>
        <end position="369"/>
    </location>
</feature>
<dbReference type="InterPro" id="IPR027417">
    <property type="entry name" value="P-loop_NTPase"/>
</dbReference>